<sequence>MHGARRRAVATVTTWLVALGLVVTGALAPAAAVAEGESSTTVSVPHARWWLGEEVTADVVVLHDGADAEGYLVARVDGHLAGDAVALAGGHGTVTLPVRGIEVGEHLLEVTHRQLGNPEPLSVGSVAFRVDPPARPVIPGSRVYGDPADVRVDLTGTDRPRSGEITLASETGLVLGAAALVDGVADVRVPGTGLAPGRTYRMTHRDAPGGTVVGTWVVDANVTKRPATLTVQTSSTWRVGQTATVTVKATTDLGPATGRVDVRRWMAGGSTGSLGAVTLRDDGTATVKVDPDRLGIGTDRPVFVVLDSAGWTAPTVRRDVSVKPRYQTWIDVDTREYIVPWRYGTARRVYFSVASETGARLDGKVTLAKGARLLGTAQVVDGKGSVLVGSTVLPPGRHSLDADFTPTSTKYDTSWYGTSVRVDKAKPSVRLSMDHTWYRVKADLGSYEAGTVRVSTAGMPERGRLVLETRSPRASISGWRTRWSTDWALTSGDKGVQRVRVPAKYLRTADGRPGKVYLRFRYVPSDPAHVSTALSPAVTITRY</sequence>
<dbReference type="RefSeq" id="WP_079570846.1">
    <property type="nucleotide sequence ID" value="NZ_FUZQ01000001.1"/>
</dbReference>
<dbReference type="Proteomes" id="UP000189777">
    <property type="component" value="Unassembled WGS sequence"/>
</dbReference>
<dbReference type="STRING" id="526729.SAMN04324258_0650"/>
<dbReference type="OrthoDB" id="5141857at2"/>
<evidence type="ECO:0000256" key="1">
    <source>
        <dbReference type="SAM" id="SignalP"/>
    </source>
</evidence>
<keyword evidence="3" id="KW-1185">Reference proteome</keyword>
<dbReference type="AlphaFoldDB" id="A0A1T5ILH4"/>
<evidence type="ECO:0000313" key="3">
    <source>
        <dbReference type="Proteomes" id="UP000189777"/>
    </source>
</evidence>
<name>A0A1T5ILH4_9MICO</name>
<feature type="chain" id="PRO_5012165415" evidence="1">
    <location>
        <begin position="35"/>
        <end position="543"/>
    </location>
</feature>
<dbReference type="EMBL" id="FUZQ01000001">
    <property type="protein sequence ID" value="SKC39858.1"/>
    <property type="molecule type" value="Genomic_DNA"/>
</dbReference>
<organism evidence="2 3">
    <name type="scientific">Krasilnikoviella flava</name>
    <dbReference type="NCBI Taxonomy" id="526729"/>
    <lineage>
        <taxon>Bacteria</taxon>
        <taxon>Bacillati</taxon>
        <taxon>Actinomycetota</taxon>
        <taxon>Actinomycetes</taxon>
        <taxon>Micrococcales</taxon>
        <taxon>Promicromonosporaceae</taxon>
        <taxon>Krasilnikoviella</taxon>
    </lineage>
</organism>
<reference evidence="2 3" key="1">
    <citation type="submission" date="2017-02" db="EMBL/GenBank/DDBJ databases">
        <authorList>
            <person name="Peterson S.W."/>
        </authorList>
    </citation>
    <scope>NUCLEOTIDE SEQUENCE [LARGE SCALE GENOMIC DNA]</scope>
    <source>
        <strain evidence="2 3">DSM 21481</strain>
    </source>
</reference>
<keyword evidence="1" id="KW-0732">Signal</keyword>
<protein>
    <submittedName>
        <fullName evidence="2">Ig-like domain (Group 3)</fullName>
    </submittedName>
</protein>
<proteinExistence type="predicted"/>
<accession>A0A1T5ILH4</accession>
<evidence type="ECO:0000313" key="2">
    <source>
        <dbReference type="EMBL" id="SKC39858.1"/>
    </source>
</evidence>
<gene>
    <name evidence="2" type="ORF">SAMN04324258_0650</name>
</gene>
<feature type="signal peptide" evidence="1">
    <location>
        <begin position="1"/>
        <end position="34"/>
    </location>
</feature>